<evidence type="ECO:0000256" key="5">
    <source>
        <dbReference type="ARBA" id="ARBA00022679"/>
    </source>
</evidence>
<dbReference type="PRINTS" id="PR00100">
    <property type="entry name" value="AOTCASE"/>
</dbReference>
<dbReference type="GO" id="GO:0019240">
    <property type="term" value="P:citrulline biosynthetic process"/>
    <property type="evidence" value="ECO:0007669"/>
    <property type="project" value="TreeGrafter"/>
</dbReference>
<dbReference type="NCBIfam" id="TIGR00658">
    <property type="entry name" value="orni_carb_tr"/>
    <property type="match status" value="1"/>
</dbReference>
<keyword evidence="5 7" id="KW-0808">Transferase</keyword>
<dbReference type="Gene3D" id="3.40.50.1370">
    <property type="entry name" value="Aspartate/ornithine carbamoyltransferase"/>
    <property type="match status" value="2"/>
</dbReference>
<dbReference type="AlphaFoldDB" id="A0A1G6HCR2"/>
<sequence length="311" mass="33654">MTLRHFLADDDLTPEEQSKILDLAVALKADPTARRPFDGRTVAVIFDKSSTRTRISFEVGVTELGGHPMIIDGSSSQMGRGESISDTAHVLGRNVAAVVWRTMGQERVEEMAANAGVPVVNALTDEYHPCQILADLQTIREHKGATQGLTFTYVGDAANNMGNSYALGMVLAGMHVRLAGPEGYLPDPEIVARAERLAASTGGSIDVTTDVRAATEGSDVVVTDTWVSMGMAYEGRETVFMPYQVNHELMSLADPEAIVLHCLPAYRGKEITAEVLDGPQSRIWDEAENRRHAQKAVLTFLADAADISSDR</sequence>
<feature type="binding site" evidence="7">
    <location>
        <position position="224"/>
    </location>
    <ligand>
        <name>L-ornithine</name>
        <dbReference type="ChEBI" id="CHEBI:46911"/>
    </ligand>
</feature>
<dbReference type="EC" id="2.1.3.3" evidence="3 7"/>
<dbReference type="GO" id="GO:0016597">
    <property type="term" value="F:amino acid binding"/>
    <property type="evidence" value="ECO:0007669"/>
    <property type="project" value="InterPro"/>
</dbReference>
<dbReference type="PANTHER" id="PTHR45753:SF3">
    <property type="entry name" value="ORNITHINE TRANSCARBAMYLASE, MITOCHONDRIAL"/>
    <property type="match status" value="1"/>
</dbReference>
<dbReference type="InterPro" id="IPR002292">
    <property type="entry name" value="Orn/put_carbamltrans"/>
</dbReference>
<evidence type="ECO:0000256" key="1">
    <source>
        <dbReference type="ARBA" id="ARBA00004975"/>
    </source>
</evidence>
<feature type="binding site" evidence="7">
    <location>
        <position position="77"/>
    </location>
    <ligand>
        <name>carbamoyl phosphate</name>
        <dbReference type="ChEBI" id="CHEBI:58228"/>
    </ligand>
</feature>
<dbReference type="SUPFAM" id="SSF53671">
    <property type="entry name" value="Aspartate/ornithine carbamoyltransferase"/>
    <property type="match status" value="1"/>
</dbReference>
<dbReference type="RefSeq" id="WP_092611829.1">
    <property type="nucleotide sequence ID" value="NZ_FMYF01000008.1"/>
</dbReference>
<dbReference type="InterPro" id="IPR006132">
    <property type="entry name" value="Asp/Orn_carbamoyltranf_P-bd"/>
</dbReference>
<dbReference type="NCBIfam" id="NF001986">
    <property type="entry name" value="PRK00779.1"/>
    <property type="match status" value="1"/>
</dbReference>
<dbReference type="Proteomes" id="UP000199086">
    <property type="component" value="Unassembled WGS sequence"/>
</dbReference>
<dbReference type="GO" id="GO:0005737">
    <property type="term" value="C:cytoplasm"/>
    <property type="evidence" value="ECO:0007669"/>
    <property type="project" value="UniProtKB-SubCell"/>
</dbReference>
<feature type="binding site" evidence="7">
    <location>
        <begin position="128"/>
        <end position="131"/>
    </location>
    <ligand>
        <name>carbamoyl phosphate</name>
        <dbReference type="ChEBI" id="CHEBI:58228"/>
    </ligand>
</feature>
<evidence type="ECO:0000256" key="4">
    <source>
        <dbReference type="ARBA" id="ARBA00016634"/>
    </source>
</evidence>
<feature type="binding site" evidence="7">
    <location>
        <begin position="50"/>
        <end position="53"/>
    </location>
    <ligand>
        <name>carbamoyl phosphate</name>
        <dbReference type="ChEBI" id="CHEBI:58228"/>
    </ligand>
</feature>
<feature type="binding site" evidence="7">
    <location>
        <begin position="262"/>
        <end position="263"/>
    </location>
    <ligand>
        <name>carbamoyl phosphate</name>
        <dbReference type="ChEBI" id="CHEBI:58228"/>
    </ligand>
</feature>
<dbReference type="EMBL" id="FMYF01000008">
    <property type="protein sequence ID" value="SDB92050.1"/>
    <property type="molecule type" value="Genomic_DNA"/>
</dbReference>
<evidence type="ECO:0000313" key="11">
    <source>
        <dbReference type="Proteomes" id="UP000199086"/>
    </source>
</evidence>
<dbReference type="InterPro" id="IPR036901">
    <property type="entry name" value="Asp/Orn_carbamoylTrfase_sf"/>
</dbReference>
<feature type="domain" description="Aspartate/ornithine carbamoyltransferase Asp/Orn-binding" evidence="8">
    <location>
        <begin position="147"/>
        <end position="300"/>
    </location>
</feature>
<name>A0A1G6HCR2_9ACTN</name>
<feature type="binding site" evidence="7">
    <location>
        <position position="160"/>
    </location>
    <ligand>
        <name>L-ornithine</name>
        <dbReference type="ChEBI" id="CHEBI:46911"/>
    </ligand>
</feature>
<evidence type="ECO:0000256" key="3">
    <source>
        <dbReference type="ARBA" id="ARBA00013007"/>
    </source>
</evidence>
<dbReference type="FunFam" id="3.40.50.1370:FF:000008">
    <property type="entry name" value="Ornithine carbamoyltransferase"/>
    <property type="match status" value="1"/>
</dbReference>
<protein>
    <recommendedName>
        <fullName evidence="4 7">Ornithine carbamoyltransferase</fullName>
        <shortName evidence="7">OTCase</shortName>
        <ecNumber evidence="3 7">2.1.3.3</ecNumber>
    </recommendedName>
</protein>
<evidence type="ECO:0000313" key="10">
    <source>
        <dbReference type="EMBL" id="SDB92050.1"/>
    </source>
</evidence>
<evidence type="ECO:0000256" key="7">
    <source>
        <dbReference type="HAMAP-Rule" id="MF_01109"/>
    </source>
</evidence>
<dbReference type="OrthoDB" id="9802587at2"/>
<gene>
    <name evidence="10" type="ORF">GA0111570_108152</name>
</gene>
<dbReference type="Pfam" id="PF00185">
    <property type="entry name" value="OTCace"/>
    <property type="match status" value="1"/>
</dbReference>
<dbReference type="STRING" id="1577474.GA0111570_108152"/>
<dbReference type="PRINTS" id="PR00102">
    <property type="entry name" value="OTCASE"/>
</dbReference>
<comment type="similarity">
    <text evidence="2 7">Belongs to the aspartate/ornithine carbamoyltransferase superfamily. OTCase family.</text>
</comment>
<keyword evidence="11" id="KW-1185">Reference proteome</keyword>
<dbReference type="InterPro" id="IPR024904">
    <property type="entry name" value="OTCase_ArgI"/>
</dbReference>
<dbReference type="InterPro" id="IPR006130">
    <property type="entry name" value="Asp/Orn_carbamoylTrfase"/>
</dbReference>
<feature type="domain" description="Aspartate/ornithine carbamoyltransferase carbamoyl-P binding" evidence="9">
    <location>
        <begin position="4"/>
        <end position="141"/>
    </location>
</feature>
<feature type="binding site" evidence="7">
    <location>
        <begin position="228"/>
        <end position="229"/>
    </location>
    <ligand>
        <name>L-ornithine</name>
        <dbReference type="ChEBI" id="CHEBI:46911"/>
    </ligand>
</feature>
<dbReference type="GO" id="GO:0042450">
    <property type="term" value="P:L-arginine biosynthetic process via ornithine"/>
    <property type="evidence" value="ECO:0007669"/>
    <property type="project" value="UniProtKB-UniRule"/>
</dbReference>
<evidence type="ECO:0000256" key="2">
    <source>
        <dbReference type="ARBA" id="ARBA00007805"/>
    </source>
</evidence>
<feature type="binding site" evidence="7">
    <location>
        <position position="101"/>
    </location>
    <ligand>
        <name>carbamoyl phosphate</name>
        <dbReference type="ChEBI" id="CHEBI:58228"/>
    </ligand>
</feature>
<evidence type="ECO:0000259" key="8">
    <source>
        <dbReference type="Pfam" id="PF00185"/>
    </source>
</evidence>
<reference evidence="10 11" key="1">
    <citation type="submission" date="2016-06" db="EMBL/GenBank/DDBJ databases">
        <authorList>
            <person name="Olsen C.W."/>
            <person name="Carey S."/>
            <person name="Hinshaw L."/>
            <person name="Karasin A.I."/>
        </authorList>
    </citation>
    <scope>NUCLEOTIDE SEQUENCE [LARGE SCALE GENOMIC DNA]</scope>
    <source>
        <strain evidence="10 11">LZ-22</strain>
    </source>
</reference>
<dbReference type="GO" id="GO:0004585">
    <property type="term" value="F:ornithine carbamoyltransferase activity"/>
    <property type="evidence" value="ECO:0007669"/>
    <property type="project" value="UniProtKB-UniRule"/>
</dbReference>
<keyword evidence="7" id="KW-0963">Cytoplasm</keyword>
<dbReference type="Pfam" id="PF02729">
    <property type="entry name" value="OTCace_N"/>
    <property type="match status" value="1"/>
</dbReference>
<feature type="binding site" evidence="7">
    <location>
        <position position="290"/>
    </location>
    <ligand>
        <name>carbamoyl phosphate</name>
        <dbReference type="ChEBI" id="CHEBI:58228"/>
    </ligand>
</feature>
<evidence type="ECO:0000256" key="6">
    <source>
        <dbReference type="ARBA" id="ARBA00048772"/>
    </source>
</evidence>
<dbReference type="InterPro" id="IPR006131">
    <property type="entry name" value="Asp_carbamoyltransf_Asp/Orn-bd"/>
</dbReference>
<evidence type="ECO:0000259" key="9">
    <source>
        <dbReference type="Pfam" id="PF02729"/>
    </source>
</evidence>
<accession>A0A1G6HCR2</accession>
<comment type="pathway">
    <text evidence="1">Amino-acid biosynthesis; L-arginine biosynthesis; L-arginine from L-ornithine and carbamoyl phosphate: step 1/3.</text>
</comment>
<dbReference type="PROSITE" id="PS00097">
    <property type="entry name" value="CARBAMOYLTRANSFERASE"/>
    <property type="match status" value="1"/>
</dbReference>
<dbReference type="HAMAP" id="MF_01109">
    <property type="entry name" value="OTCase"/>
    <property type="match status" value="1"/>
</dbReference>
<comment type="catalytic activity">
    <reaction evidence="6 7">
        <text>carbamoyl phosphate + L-ornithine = L-citrulline + phosphate + H(+)</text>
        <dbReference type="Rhea" id="RHEA:19513"/>
        <dbReference type="ChEBI" id="CHEBI:15378"/>
        <dbReference type="ChEBI" id="CHEBI:43474"/>
        <dbReference type="ChEBI" id="CHEBI:46911"/>
        <dbReference type="ChEBI" id="CHEBI:57743"/>
        <dbReference type="ChEBI" id="CHEBI:58228"/>
        <dbReference type="EC" id="2.1.3.3"/>
    </reaction>
</comment>
<dbReference type="PANTHER" id="PTHR45753">
    <property type="entry name" value="ORNITHINE CARBAMOYLTRANSFERASE, MITOCHONDRIAL"/>
    <property type="match status" value="1"/>
</dbReference>
<organism evidence="10 11">
    <name type="scientific">Raineyella antarctica</name>
    <dbReference type="NCBI Taxonomy" id="1577474"/>
    <lineage>
        <taxon>Bacteria</taxon>
        <taxon>Bacillati</taxon>
        <taxon>Actinomycetota</taxon>
        <taxon>Actinomycetes</taxon>
        <taxon>Propionibacteriales</taxon>
        <taxon>Propionibacteriaceae</taxon>
        <taxon>Raineyella</taxon>
    </lineage>
</organism>
<proteinExistence type="inferred from homology"/>
<comment type="subcellular location">
    <subcellularLocation>
        <location evidence="7">Cytoplasm</location>
    </subcellularLocation>
</comment>